<keyword evidence="2" id="KW-1185">Reference proteome</keyword>
<dbReference type="EMBL" id="SOYS01000002">
    <property type="protein sequence ID" value="NIY47306.1"/>
    <property type="molecule type" value="Genomic_DNA"/>
</dbReference>
<dbReference type="Proteomes" id="UP000697927">
    <property type="component" value="Unassembled WGS sequence"/>
</dbReference>
<evidence type="ECO:0000313" key="1">
    <source>
        <dbReference type="EMBL" id="NIY47306.1"/>
    </source>
</evidence>
<sequence>MTIVMTILASDNARNRRRAKRAAQREAATTVTGCRDRVQQALRAPNWRESKEDTGSACLPQVALYSAGHRTVRKDVVHIVK</sequence>
<protein>
    <recommendedName>
        <fullName evidence="3">Transcriptional regulator</fullName>
    </recommendedName>
</protein>
<dbReference type="Pfam" id="PF25694">
    <property type="entry name" value="N_peptide"/>
    <property type="match status" value="1"/>
</dbReference>
<accession>A0ABX0VM76</accession>
<dbReference type="InterPro" id="IPR057902">
    <property type="entry name" value="N_peptide"/>
</dbReference>
<name>A0ABX0VM76_9ENTR</name>
<evidence type="ECO:0000313" key="2">
    <source>
        <dbReference type="Proteomes" id="UP000697927"/>
    </source>
</evidence>
<evidence type="ECO:0008006" key="3">
    <source>
        <dbReference type="Google" id="ProtNLM"/>
    </source>
</evidence>
<reference evidence="1 2" key="1">
    <citation type="journal article" date="2020" name="Microorganisms">
        <title>Polyphasic Characterisation of Cedecea colo sp. nov., a New Enteric Bacterium Isolated from the Koala Hindgut.</title>
        <authorList>
            <person name="Boath J.M."/>
            <person name="Dakhal S."/>
            <person name="Van T.T.H."/>
            <person name="Moore R.J."/>
            <person name="Dekiwadia C."/>
            <person name="Macreadie I.G."/>
        </authorList>
    </citation>
    <scope>NUCLEOTIDE SEQUENCE [LARGE SCALE GENOMIC DNA]</scope>
    <source>
        <strain evidence="1 2">ZA</strain>
    </source>
</reference>
<organism evidence="1 2">
    <name type="scientific">Cedecea colo</name>
    <dbReference type="NCBI Taxonomy" id="2552946"/>
    <lineage>
        <taxon>Bacteria</taxon>
        <taxon>Pseudomonadati</taxon>
        <taxon>Pseudomonadota</taxon>
        <taxon>Gammaproteobacteria</taxon>
        <taxon>Enterobacterales</taxon>
        <taxon>Enterobacteriaceae</taxon>
        <taxon>Cedecea</taxon>
    </lineage>
</organism>
<gene>
    <name evidence="1" type="ORF">E2L00_07100</name>
</gene>
<comment type="caution">
    <text evidence="1">The sequence shown here is derived from an EMBL/GenBank/DDBJ whole genome shotgun (WGS) entry which is preliminary data.</text>
</comment>
<proteinExistence type="predicted"/>